<evidence type="ECO:0000313" key="8">
    <source>
        <dbReference type="Proteomes" id="UP001347796"/>
    </source>
</evidence>
<dbReference type="PANTHER" id="PTHR11850">
    <property type="entry name" value="HOMEOBOX PROTEIN TRANSCRIPTION FACTORS"/>
    <property type="match status" value="1"/>
</dbReference>
<dbReference type="InterPro" id="IPR001356">
    <property type="entry name" value="HD"/>
</dbReference>
<proteinExistence type="predicted"/>
<dbReference type="AlphaFoldDB" id="A0AAN8JV56"/>
<feature type="region of interest" description="Disordered" evidence="5">
    <location>
        <begin position="42"/>
        <end position="87"/>
    </location>
</feature>
<evidence type="ECO:0000256" key="4">
    <source>
        <dbReference type="PROSITE-ProRule" id="PRU00108"/>
    </source>
</evidence>
<comment type="caution">
    <text evidence="7">The sequence shown here is derived from an EMBL/GenBank/DDBJ whole genome shotgun (WGS) entry which is preliminary data.</text>
</comment>
<dbReference type="GO" id="GO:0006355">
    <property type="term" value="P:regulation of DNA-templated transcription"/>
    <property type="evidence" value="ECO:0007669"/>
    <property type="project" value="InterPro"/>
</dbReference>
<keyword evidence="2 4" id="KW-0371">Homeobox</keyword>
<dbReference type="EMBL" id="JAZGQO010000007">
    <property type="protein sequence ID" value="KAK6180728.1"/>
    <property type="molecule type" value="Genomic_DNA"/>
</dbReference>
<feature type="domain" description="Homeobox" evidence="6">
    <location>
        <begin position="487"/>
        <end position="550"/>
    </location>
</feature>
<keyword evidence="3 4" id="KW-0539">Nucleus</keyword>
<sequence>MSEHNGGKSTQVSAEPTETVKLPDLYTAMAGICYNNSQKLDENRSLIEHPQHSDHSPSQQPSLKNEESSSDEDKQSTAVTTGSSESVAHCQTYHSTEAKNQLLSSHQIPGYSSWEQLSCPSLQNYHGAQVINPLAAAQYSEYYNLSSRSGGVVYEDWQYPVYYSNYYDTGTDMSKYCDQKTSDTTTSYEKSKMTIENCHDSGSDRTCSTPDLVLSVLQMENQIKSEMSKERLSHWYSPVSSPECSPATPLMSESPAPSTEQDSGFFSEDPVSPIFMSHKQTLTQMEETNQKYFVYVPENTEDWKNYHHINPVPLMCSDMTRKMVNKSAICGWKPTSGYPIFSPEMLGRNSGYKTESESWQMPKYNQFPLPISGKGHKHIKTKAQRPTRCVTPMPSSTVTSGSNQVQSDAVSSTLTPSSAMFQGQSQATKASPTSAPVVPLPSTKSTKDIVDSFINRKSGAVNVQTVKPSNPVKRKSSEVDDKSSLCSKRARHNEPLNQDAISVMQRWYEQNKENPYPSKQDKEDIARLGGISITQVKSWFANKRNRTNNTRPKVQKRNVEEKLLDLCHQLASDARKSTMDNAFVIQQLSAIIDEHHAVH</sequence>
<evidence type="ECO:0000256" key="2">
    <source>
        <dbReference type="ARBA" id="ARBA00023155"/>
    </source>
</evidence>
<comment type="subcellular location">
    <subcellularLocation>
        <location evidence="4">Nucleus</location>
    </subcellularLocation>
</comment>
<dbReference type="SMART" id="SM00389">
    <property type="entry name" value="HOX"/>
    <property type="match status" value="1"/>
</dbReference>
<dbReference type="InterPro" id="IPR050224">
    <property type="entry name" value="TALE_homeobox"/>
</dbReference>
<accession>A0AAN8JV56</accession>
<protein>
    <recommendedName>
        <fullName evidence="6">Homeobox domain-containing protein</fullName>
    </recommendedName>
</protein>
<dbReference type="SUPFAM" id="SSF46689">
    <property type="entry name" value="Homeodomain-like"/>
    <property type="match status" value="1"/>
</dbReference>
<feature type="region of interest" description="Disordered" evidence="5">
    <location>
        <begin position="370"/>
        <end position="442"/>
    </location>
</feature>
<dbReference type="GO" id="GO:0003677">
    <property type="term" value="F:DNA binding"/>
    <property type="evidence" value="ECO:0007669"/>
    <property type="project" value="UniProtKB-UniRule"/>
</dbReference>
<evidence type="ECO:0000256" key="5">
    <source>
        <dbReference type="SAM" id="MobiDB-lite"/>
    </source>
</evidence>
<feature type="compositionally biased region" description="Polar residues" evidence="5">
    <location>
        <begin position="76"/>
        <end position="86"/>
    </location>
</feature>
<feature type="DNA-binding region" description="Homeobox" evidence="4">
    <location>
        <begin position="489"/>
        <end position="551"/>
    </location>
</feature>
<dbReference type="Pfam" id="PF05920">
    <property type="entry name" value="Homeobox_KN"/>
    <property type="match status" value="1"/>
</dbReference>
<dbReference type="InterPro" id="IPR009057">
    <property type="entry name" value="Homeodomain-like_sf"/>
</dbReference>
<dbReference type="CDD" id="cd00086">
    <property type="entry name" value="homeodomain"/>
    <property type="match status" value="1"/>
</dbReference>
<reference evidence="7 8" key="1">
    <citation type="submission" date="2024-01" db="EMBL/GenBank/DDBJ databases">
        <title>The genome of the rayed Mediterranean limpet Patella caerulea (Linnaeus, 1758).</title>
        <authorList>
            <person name="Anh-Thu Weber A."/>
            <person name="Halstead-Nussloch G."/>
        </authorList>
    </citation>
    <scope>NUCLEOTIDE SEQUENCE [LARGE SCALE GENOMIC DNA]</scope>
    <source>
        <strain evidence="7">AATW-2023a</strain>
        <tissue evidence="7">Whole specimen</tissue>
    </source>
</reference>
<feature type="compositionally biased region" description="Polar residues" evidence="5">
    <location>
        <begin position="393"/>
        <end position="434"/>
    </location>
</feature>
<feature type="compositionally biased region" description="Basic and acidic residues" evidence="5">
    <location>
        <begin position="42"/>
        <end position="55"/>
    </location>
</feature>
<organism evidence="7 8">
    <name type="scientific">Patella caerulea</name>
    <name type="common">Rayed Mediterranean limpet</name>
    <dbReference type="NCBI Taxonomy" id="87958"/>
    <lineage>
        <taxon>Eukaryota</taxon>
        <taxon>Metazoa</taxon>
        <taxon>Spiralia</taxon>
        <taxon>Lophotrochozoa</taxon>
        <taxon>Mollusca</taxon>
        <taxon>Gastropoda</taxon>
        <taxon>Patellogastropoda</taxon>
        <taxon>Patelloidea</taxon>
        <taxon>Patellidae</taxon>
        <taxon>Patella</taxon>
    </lineage>
</organism>
<dbReference type="Proteomes" id="UP001347796">
    <property type="component" value="Unassembled WGS sequence"/>
</dbReference>
<dbReference type="PROSITE" id="PS50071">
    <property type="entry name" value="HOMEOBOX_2"/>
    <property type="match status" value="1"/>
</dbReference>
<feature type="compositionally biased region" description="Basic residues" evidence="5">
    <location>
        <begin position="374"/>
        <end position="385"/>
    </location>
</feature>
<feature type="compositionally biased region" description="Polar residues" evidence="5">
    <location>
        <begin position="255"/>
        <end position="264"/>
    </location>
</feature>
<dbReference type="InterPro" id="IPR008422">
    <property type="entry name" value="KN_HD"/>
</dbReference>
<evidence type="ECO:0000256" key="3">
    <source>
        <dbReference type="ARBA" id="ARBA00023242"/>
    </source>
</evidence>
<dbReference type="GO" id="GO:0005634">
    <property type="term" value="C:nucleus"/>
    <property type="evidence" value="ECO:0007669"/>
    <property type="project" value="UniProtKB-SubCell"/>
</dbReference>
<feature type="region of interest" description="Disordered" evidence="5">
    <location>
        <begin position="244"/>
        <end position="265"/>
    </location>
</feature>
<gene>
    <name evidence="7" type="ORF">SNE40_008726</name>
</gene>
<feature type="compositionally biased region" description="Basic and acidic residues" evidence="5">
    <location>
        <begin position="64"/>
        <end position="75"/>
    </location>
</feature>
<keyword evidence="1 4" id="KW-0238">DNA-binding</keyword>
<evidence type="ECO:0000256" key="1">
    <source>
        <dbReference type="ARBA" id="ARBA00023125"/>
    </source>
</evidence>
<evidence type="ECO:0000313" key="7">
    <source>
        <dbReference type="EMBL" id="KAK6180728.1"/>
    </source>
</evidence>
<name>A0AAN8JV56_PATCE</name>
<evidence type="ECO:0000259" key="6">
    <source>
        <dbReference type="PROSITE" id="PS50071"/>
    </source>
</evidence>
<keyword evidence="8" id="KW-1185">Reference proteome</keyword>
<dbReference type="Gene3D" id="1.10.10.60">
    <property type="entry name" value="Homeodomain-like"/>
    <property type="match status" value="1"/>
</dbReference>